<gene>
    <name evidence="1" type="ORF">PVK06_002643</name>
</gene>
<reference evidence="1 2" key="1">
    <citation type="submission" date="2023-03" db="EMBL/GenBank/DDBJ databases">
        <title>WGS of Gossypium arboreum.</title>
        <authorList>
            <person name="Yu D."/>
        </authorList>
    </citation>
    <scope>NUCLEOTIDE SEQUENCE [LARGE SCALE GENOMIC DNA]</scope>
    <source>
        <tissue evidence="1">Leaf</tissue>
    </source>
</reference>
<proteinExistence type="predicted"/>
<evidence type="ECO:0008006" key="3">
    <source>
        <dbReference type="Google" id="ProtNLM"/>
    </source>
</evidence>
<evidence type="ECO:0000313" key="2">
    <source>
        <dbReference type="Proteomes" id="UP001358586"/>
    </source>
</evidence>
<protein>
    <recommendedName>
        <fullName evidence="3">Zinc knuckle CX2CX4HX4C domain-containing protein</fullName>
    </recommendedName>
</protein>
<keyword evidence="2" id="KW-1185">Reference proteome</keyword>
<dbReference type="PANTHER" id="PTHR31286">
    <property type="entry name" value="GLYCINE-RICH CELL WALL STRUCTURAL PROTEIN 1.8-LIKE"/>
    <property type="match status" value="1"/>
</dbReference>
<comment type="caution">
    <text evidence="1">The sequence shown here is derived from an EMBL/GenBank/DDBJ whole genome shotgun (WGS) entry which is preliminary data.</text>
</comment>
<accession>A0ABR0R438</accession>
<dbReference type="Proteomes" id="UP001358586">
    <property type="component" value="Chromosome 1"/>
</dbReference>
<dbReference type="PANTHER" id="PTHR31286:SF173">
    <property type="entry name" value="DUF4283 DOMAIN-CONTAINING PROTEIN"/>
    <property type="match status" value="1"/>
</dbReference>
<sequence length="190" mass="21495">MTIMKRHSFRSRGLSLENTSRLIVESRFKSPSAVPESCHGLGNFYKRKILEEIGSLIGKVTKLDFKIDCGSRGRFACMAVFINLKKPLIPHVLINGTVQCIEYDSLLVVCFLCGRYSHVRDLCLSKETVMNGEMAKEVVIVDLPEKEKEKMEESSKSFGPRMFVERKSLNNSRGNENLTTKILPKQGMGF</sequence>
<dbReference type="EMBL" id="JARKNE010000001">
    <property type="protein sequence ID" value="KAK5846358.1"/>
    <property type="molecule type" value="Genomic_DNA"/>
</dbReference>
<name>A0ABR0R438_GOSAR</name>
<organism evidence="1 2">
    <name type="scientific">Gossypium arboreum</name>
    <name type="common">Tree cotton</name>
    <name type="synonym">Gossypium nanking</name>
    <dbReference type="NCBI Taxonomy" id="29729"/>
    <lineage>
        <taxon>Eukaryota</taxon>
        <taxon>Viridiplantae</taxon>
        <taxon>Streptophyta</taxon>
        <taxon>Embryophyta</taxon>
        <taxon>Tracheophyta</taxon>
        <taxon>Spermatophyta</taxon>
        <taxon>Magnoliopsida</taxon>
        <taxon>eudicotyledons</taxon>
        <taxon>Gunneridae</taxon>
        <taxon>Pentapetalae</taxon>
        <taxon>rosids</taxon>
        <taxon>malvids</taxon>
        <taxon>Malvales</taxon>
        <taxon>Malvaceae</taxon>
        <taxon>Malvoideae</taxon>
        <taxon>Gossypium</taxon>
    </lineage>
</organism>
<evidence type="ECO:0000313" key="1">
    <source>
        <dbReference type="EMBL" id="KAK5846358.1"/>
    </source>
</evidence>
<dbReference type="InterPro" id="IPR040256">
    <property type="entry name" value="At4g02000-like"/>
</dbReference>